<dbReference type="VEuPathDB" id="ToxoDB:EMH_0016880"/>
<dbReference type="GO" id="GO:0140326">
    <property type="term" value="F:ATPase-coupled intramembrane lipid transporter activity"/>
    <property type="evidence" value="ECO:0007669"/>
    <property type="project" value="TreeGrafter"/>
</dbReference>
<keyword evidence="2" id="KW-0472">Membrane</keyword>
<organism evidence="3 4">
    <name type="scientific">Eimeria mitis</name>
    <dbReference type="NCBI Taxonomy" id="44415"/>
    <lineage>
        <taxon>Eukaryota</taxon>
        <taxon>Sar</taxon>
        <taxon>Alveolata</taxon>
        <taxon>Apicomplexa</taxon>
        <taxon>Conoidasida</taxon>
        <taxon>Coccidia</taxon>
        <taxon>Eucoccidiorida</taxon>
        <taxon>Eimeriorina</taxon>
        <taxon>Eimeriidae</taxon>
        <taxon>Eimeria</taxon>
    </lineage>
</organism>
<dbReference type="EMBL" id="HG685486">
    <property type="protein sequence ID" value="CDJ33648.1"/>
    <property type="molecule type" value="Genomic_DNA"/>
</dbReference>
<dbReference type="RefSeq" id="XP_013356211.1">
    <property type="nucleotide sequence ID" value="XM_013500757.1"/>
</dbReference>
<evidence type="ECO:0000313" key="3">
    <source>
        <dbReference type="EMBL" id="CDJ33648.1"/>
    </source>
</evidence>
<dbReference type="GeneID" id="25376627"/>
<feature type="compositionally biased region" description="Basic residues" evidence="1">
    <location>
        <begin position="109"/>
        <end position="119"/>
    </location>
</feature>
<dbReference type="AlphaFoldDB" id="U6KDT7"/>
<sequence>MLSRFPYELSAAYDASSPDELALTAAAKHLGAEFVSRPNLNTIQVAIRSEFAAEALLSAADRAAVRTLKDTYQRQQLQQLQQQELQQQQQKQEIDREHHTQQQQQQQQHQHHGQHHKQKQQQQQQQQQQQHNQEHQQQQRQQQQQKQQQQQQQQQQQKQQQEEEVVAVVNIELLEVLEFDNYRKRMSVVVRDRDGQLRLLMKGADTSVFAAAAAGQEAAIAACKLQLSEMAQRGLRTLVLGQRLLLLLLLMLLLLVMMMMVMMVVMRMAELLAAKDQIGENREAAIAAVFARMERNIEVLGCTGIDDK</sequence>
<evidence type="ECO:0000313" key="4">
    <source>
        <dbReference type="Proteomes" id="UP000030744"/>
    </source>
</evidence>
<reference evidence="3" key="2">
    <citation type="submission" date="2013-10" db="EMBL/GenBank/DDBJ databases">
        <authorList>
            <person name="Aslett M."/>
        </authorList>
    </citation>
    <scope>NUCLEOTIDE SEQUENCE [LARGE SCALE GENOMIC DNA]</scope>
    <source>
        <strain evidence="3">Houghton</strain>
    </source>
</reference>
<feature type="transmembrane region" description="Helical" evidence="2">
    <location>
        <begin position="244"/>
        <end position="265"/>
    </location>
</feature>
<dbReference type="GO" id="GO:0005886">
    <property type="term" value="C:plasma membrane"/>
    <property type="evidence" value="ECO:0007669"/>
    <property type="project" value="TreeGrafter"/>
</dbReference>
<accession>U6KDT7</accession>
<reference evidence="3" key="1">
    <citation type="submission" date="2013-10" db="EMBL/GenBank/DDBJ databases">
        <title>Genomic analysis of the causative agents of coccidiosis in chickens.</title>
        <authorList>
            <person name="Reid A.J."/>
            <person name="Blake D."/>
            <person name="Billington K."/>
            <person name="Browne H."/>
            <person name="Dunn M."/>
            <person name="Hung S."/>
            <person name="Kawahara F."/>
            <person name="Miranda-Saavedra D."/>
            <person name="Mourier T."/>
            <person name="Nagra H."/>
            <person name="Otto T.D."/>
            <person name="Rawlings N."/>
            <person name="Sanchez A."/>
            <person name="Sanders M."/>
            <person name="Subramaniam C."/>
            <person name="Tay Y."/>
            <person name="Dear P."/>
            <person name="Doerig C."/>
            <person name="Gruber A."/>
            <person name="Parkinson J."/>
            <person name="Shirley M."/>
            <person name="Wan K.L."/>
            <person name="Berriman M."/>
            <person name="Tomley F."/>
            <person name="Pain A."/>
        </authorList>
    </citation>
    <scope>NUCLEOTIDE SEQUENCE [LARGE SCALE GENOMIC DNA]</scope>
    <source>
        <strain evidence="3">Houghton</strain>
    </source>
</reference>
<dbReference type="Gene3D" id="3.40.1110.10">
    <property type="entry name" value="Calcium-transporting ATPase, cytoplasmic domain N"/>
    <property type="match status" value="1"/>
</dbReference>
<keyword evidence="2" id="KW-0812">Transmembrane</keyword>
<dbReference type="Proteomes" id="UP000030744">
    <property type="component" value="Unassembled WGS sequence"/>
</dbReference>
<feature type="region of interest" description="Disordered" evidence="1">
    <location>
        <begin position="88"/>
        <end position="141"/>
    </location>
</feature>
<gene>
    <name evidence="3" type="ORF">EMH_0016880</name>
</gene>
<dbReference type="Pfam" id="PF13246">
    <property type="entry name" value="Cation_ATPase"/>
    <property type="match status" value="1"/>
</dbReference>
<dbReference type="SUPFAM" id="SSF81660">
    <property type="entry name" value="Metal cation-transporting ATPase, ATP-binding domain N"/>
    <property type="match status" value="1"/>
</dbReference>
<evidence type="ECO:0000256" key="2">
    <source>
        <dbReference type="SAM" id="Phobius"/>
    </source>
</evidence>
<keyword evidence="4" id="KW-1185">Reference proteome</keyword>
<dbReference type="PANTHER" id="PTHR24092:SF150">
    <property type="entry name" value="PHOSPHOLIPID-TRANSPORTING ATPASE"/>
    <property type="match status" value="1"/>
</dbReference>
<protein>
    <submittedName>
        <fullName evidence="3">P-type ATPase, putative</fullName>
    </submittedName>
</protein>
<dbReference type="GO" id="GO:0000166">
    <property type="term" value="F:nucleotide binding"/>
    <property type="evidence" value="ECO:0007669"/>
    <property type="project" value="InterPro"/>
</dbReference>
<keyword evidence="2" id="KW-1133">Transmembrane helix</keyword>
<dbReference type="PANTHER" id="PTHR24092">
    <property type="entry name" value="PROBABLE PHOSPHOLIPID-TRANSPORTING ATPASE"/>
    <property type="match status" value="1"/>
</dbReference>
<proteinExistence type="predicted"/>
<evidence type="ECO:0000256" key="1">
    <source>
        <dbReference type="SAM" id="MobiDB-lite"/>
    </source>
</evidence>
<feature type="compositionally biased region" description="Low complexity" evidence="1">
    <location>
        <begin position="120"/>
        <end position="141"/>
    </location>
</feature>
<dbReference type="GO" id="GO:0045332">
    <property type="term" value="P:phospholipid translocation"/>
    <property type="evidence" value="ECO:0007669"/>
    <property type="project" value="TreeGrafter"/>
</dbReference>
<dbReference type="InterPro" id="IPR023299">
    <property type="entry name" value="ATPase_P-typ_cyto_dom_N"/>
</dbReference>
<name>U6KDT7_9EIME</name>
<dbReference type="OrthoDB" id="397106at2759"/>